<dbReference type="RefSeq" id="WP_230367850.1">
    <property type="nucleotide sequence ID" value="NZ_JAJALK010000016.1"/>
</dbReference>
<feature type="transmembrane region" description="Helical" evidence="1">
    <location>
        <begin position="75"/>
        <end position="97"/>
    </location>
</feature>
<feature type="transmembrane region" description="Helical" evidence="1">
    <location>
        <begin position="126"/>
        <end position="145"/>
    </location>
</feature>
<feature type="transmembrane region" description="Helical" evidence="1">
    <location>
        <begin position="21"/>
        <end position="42"/>
    </location>
</feature>
<evidence type="ECO:0000256" key="1">
    <source>
        <dbReference type="SAM" id="Phobius"/>
    </source>
</evidence>
<accession>A0AAJ1TTI7</accession>
<gene>
    <name evidence="2" type="ORF">QO001_005542</name>
</gene>
<protein>
    <submittedName>
        <fullName evidence="2">Uncharacterized protein</fullName>
    </submittedName>
</protein>
<comment type="caution">
    <text evidence="2">The sequence shown here is derived from an EMBL/GenBank/DDBJ whole genome shotgun (WGS) entry which is preliminary data.</text>
</comment>
<organism evidence="2 3">
    <name type="scientific">Methylobacterium brachiatum</name>
    <dbReference type="NCBI Taxonomy" id="269660"/>
    <lineage>
        <taxon>Bacteria</taxon>
        <taxon>Pseudomonadati</taxon>
        <taxon>Pseudomonadota</taxon>
        <taxon>Alphaproteobacteria</taxon>
        <taxon>Hyphomicrobiales</taxon>
        <taxon>Methylobacteriaceae</taxon>
        <taxon>Methylobacterium</taxon>
    </lineage>
</organism>
<reference evidence="2" key="1">
    <citation type="submission" date="2023-07" db="EMBL/GenBank/DDBJ databases">
        <title>Genomic Encyclopedia of Type Strains, Phase IV (KMG-IV): sequencing the most valuable type-strain genomes for metagenomic binning, comparative biology and taxonomic classification.</title>
        <authorList>
            <person name="Goeker M."/>
        </authorList>
    </citation>
    <scope>NUCLEOTIDE SEQUENCE</scope>
    <source>
        <strain evidence="2">DSM 19569</strain>
    </source>
</reference>
<keyword evidence="1" id="KW-0812">Transmembrane</keyword>
<evidence type="ECO:0000313" key="2">
    <source>
        <dbReference type="EMBL" id="MDQ0546590.1"/>
    </source>
</evidence>
<keyword evidence="1" id="KW-0472">Membrane</keyword>
<dbReference type="Proteomes" id="UP001223420">
    <property type="component" value="Unassembled WGS sequence"/>
</dbReference>
<name>A0AAJ1TTI7_9HYPH</name>
<evidence type="ECO:0000313" key="3">
    <source>
        <dbReference type="Proteomes" id="UP001223420"/>
    </source>
</evidence>
<dbReference type="AlphaFoldDB" id="A0AAJ1TTI7"/>
<feature type="transmembrane region" description="Helical" evidence="1">
    <location>
        <begin position="48"/>
        <end position="68"/>
    </location>
</feature>
<sequence>MADADDPARRRVMRLLRAPPLALLLGLGLAPFFLLFPALPAGPEQDSGLLPAALWLGAALLGGLAGALEGAGRPLYRAGCLILAATLLSPLALRLVILTDPGIPQDLATLLGLDGESAMDAALYEIWLAAWMACLAAILPCRLLLTRYRSARRDRPAGASRSSPGA</sequence>
<keyword evidence="1" id="KW-1133">Transmembrane helix</keyword>
<dbReference type="EMBL" id="JAUSWL010000015">
    <property type="protein sequence ID" value="MDQ0546590.1"/>
    <property type="molecule type" value="Genomic_DNA"/>
</dbReference>
<proteinExistence type="predicted"/>